<evidence type="ECO:0000313" key="2">
    <source>
        <dbReference type="EMBL" id="MFL0267407.1"/>
    </source>
</evidence>
<keyword evidence="3" id="KW-1185">Reference proteome</keyword>
<dbReference type="SUPFAM" id="SSF160631">
    <property type="entry name" value="SMI1/KNR4-like"/>
    <property type="match status" value="1"/>
</dbReference>
<protein>
    <submittedName>
        <fullName evidence="2">SMI1/KNR4 family protein</fullName>
    </submittedName>
</protein>
<dbReference type="Proteomes" id="UP001623661">
    <property type="component" value="Unassembled WGS sequence"/>
</dbReference>
<evidence type="ECO:0000259" key="1">
    <source>
        <dbReference type="SMART" id="SM00860"/>
    </source>
</evidence>
<organism evidence="2 3">
    <name type="scientific">Candidatus Clostridium radicumherbarum</name>
    <dbReference type="NCBI Taxonomy" id="3381662"/>
    <lineage>
        <taxon>Bacteria</taxon>
        <taxon>Bacillati</taxon>
        <taxon>Bacillota</taxon>
        <taxon>Clostridia</taxon>
        <taxon>Eubacteriales</taxon>
        <taxon>Clostridiaceae</taxon>
        <taxon>Clostridium</taxon>
    </lineage>
</organism>
<dbReference type="InterPro" id="IPR018958">
    <property type="entry name" value="Knr4/Smi1-like_dom"/>
</dbReference>
<dbReference type="RefSeq" id="WP_406764012.1">
    <property type="nucleotide sequence ID" value="NZ_JBJHZY010000001.1"/>
</dbReference>
<gene>
    <name evidence="2" type="ORF">ACJDUH_04760</name>
</gene>
<name>A0ABW8TTI7_9CLOT</name>
<reference evidence="2 3" key="1">
    <citation type="submission" date="2024-11" db="EMBL/GenBank/DDBJ databases">
        <authorList>
            <person name="Heng Y.C."/>
            <person name="Lim A.C.H."/>
            <person name="Lee J.K.Y."/>
            <person name="Kittelmann S."/>
        </authorList>
    </citation>
    <scope>NUCLEOTIDE SEQUENCE [LARGE SCALE GENOMIC DNA]</scope>
    <source>
        <strain evidence="2 3">WILCCON 0202</strain>
    </source>
</reference>
<dbReference type="Pfam" id="PF09346">
    <property type="entry name" value="SMI1_KNR4"/>
    <property type="match status" value="1"/>
</dbReference>
<comment type="caution">
    <text evidence="2">The sequence shown here is derived from an EMBL/GenBank/DDBJ whole genome shotgun (WGS) entry which is preliminary data.</text>
</comment>
<evidence type="ECO:0000313" key="3">
    <source>
        <dbReference type="Proteomes" id="UP001623661"/>
    </source>
</evidence>
<dbReference type="SMART" id="SM00860">
    <property type="entry name" value="SMI1_KNR4"/>
    <property type="match status" value="1"/>
</dbReference>
<feature type="domain" description="Knr4/Smi1-like" evidence="1">
    <location>
        <begin position="17"/>
        <end position="119"/>
    </location>
</feature>
<proteinExistence type="predicted"/>
<dbReference type="EMBL" id="JBJHZY010000001">
    <property type="protein sequence ID" value="MFL0267407.1"/>
    <property type="molecule type" value="Genomic_DNA"/>
</dbReference>
<dbReference type="Gene3D" id="3.40.1580.10">
    <property type="entry name" value="SMI1/KNR4-like"/>
    <property type="match status" value="1"/>
</dbReference>
<sequence>MKNKFEKYVSDVELSMPTSIEIISETENKLGIKFPSDYIEFMLFSNGCEGTIGESYISIWPIEELIDTNENLEVEKYTPGLVLFGSDGGGEAFAFDMRGDTIKYIMVPYMLEFDALIEQGNTIFNFFDRLNNGLLFAK</sequence>
<accession>A0ABW8TTI7</accession>
<dbReference type="InterPro" id="IPR037883">
    <property type="entry name" value="Knr4/Smi1-like_sf"/>
</dbReference>